<dbReference type="AlphaFoldDB" id="A0AAD3RFD5"/>
<evidence type="ECO:0000313" key="1">
    <source>
        <dbReference type="EMBL" id="GLD66346.1"/>
    </source>
</evidence>
<proteinExistence type="predicted"/>
<keyword evidence="1" id="KW-0675">Receptor</keyword>
<dbReference type="EMBL" id="BRZM01000091">
    <property type="protein sequence ID" value="GLD66346.1"/>
    <property type="molecule type" value="Genomic_DNA"/>
</dbReference>
<sequence>MNPPPWRTDLMNCSNPCVHIQVLRSWRKTTTAQDVLGCEASCPKRTCSSAPLQCNNRVRKPSLWRWRPEMRTAPTGLTQWPQNWQSRIRSRQDDEAAVNQFQCTSGECIHAADIDECIEPDTCSQICINLPGTHKQDCGWLPDRSRVLPLRKGSIRHCTHPILFTNDMSANRLIGKNITKLAENLIQPEVTSVTVPHNLKQPNVQKHH</sequence>
<evidence type="ECO:0000313" key="2">
    <source>
        <dbReference type="Proteomes" id="UP001279410"/>
    </source>
</evidence>
<comment type="caution">
    <text evidence="1">The sequence shown here is derived from an EMBL/GenBank/DDBJ whole genome shotgun (WGS) entry which is preliminary data.</text>
</comment>
<gene>
    <name evidence="1" type="ORF">AKAME5_001774600</name>
</gene>
<dbReference type="Gene3D" id="2.10.25.10">
    <property type="entry name" value="Laminin"/>
    <property type="match status" value="1"/>
</dbReference>
<reference evidence="1" key="1">
    <citation type="submission" date="2022-08" db="EMBL/GenBank/DDBJ databases">
        <title>Genome sequencing of akame (Lates japonicus).</title>
        <authorList>
            <person name="Hashiguchi Y."/>
            <person name="Takahashi H."/>
        </authorList>
    </citation>
    <scope>NUCLEOTIDE SEQUENCE</scope>
    <source>
        <strain evidence="1">Kochi</strain>
    </source>
</reference>
<keyword evidence="1" id="KW-0449">Lipoprotein</keyword>
<protein>
    <submittedName>
        <fullName evidence="1">Low-density lipoprotein receptor-like protein</fullName>
    </submittedName>
</protein>
<keyword evidence="2" id="KW-1185">Reference proteome</keyword>
<dbReference type="Proteomes" id="UP001279410">
    <property type="component" value="Unassembled WGS sequence"/>
</dbReference>
<organism evidence="1 2">
    <name type="scientific">Lates japonicus</name>
    <name type="common">Japanese lates</name>
    <dbReference type="NCBI Taxonomy" id="270547"/>
    <lineage>
        <taxon>Eukaryota</taxon>
        <taxon>Metazoa</taxon>
        <taxon>Chordata</taxon>
        <taxon>Craniata</taxon>
        <taxon>Vertebrata</taxon>
        <taxon>Euteleostomi</taxon>
        <taxon>Actinopterygii</taxon>
        <taxon>Neopterygii</taxon>
        <taxon>Teleostei</taxon>
        <taxon>Neoteleostei</taxon>
        <taxon>Acanthomorphata</taxon>
        <taxon>Carangaria</taxon>
        <taxon>Carangaria incertae sedis</taxon>
        <taxon>Centropomidae</taxon>
        <taxon>Lates</taxon>
    </lineage>
</organism>
<name>A0AAD3RFD5_LATJO</name>
<accession>A0AAD3RFD5</accession>